<feature type="region of interest" description="Disordered" evidence="1">
    <location>
        <begin position="796"/>
        <end position="879"/>
    </location>
</feature>
<organism evidence="3">
    <name type="scientific">Spirodela intermedia</name>
    <name type="common">Intermediate duckweed</name>
    <dbReference type="NCBI Taxonomy" id="51605"/>
    <lineage>
        <taxon>Eukaryota</taxon>
        <taxon>Viridiplantae</taxon>
        <taxon>Streptophyta</taxon>
        <taxon>Embryophyta</taxon>
        <taxon>Tracheophyta</taxon>
        <taxon>Spermatophyta</taxon>
        <taxon>Magnoliopsida</taxon>
        <taxon>Liliopsida</taxon>
        <taxon>Araceae</taxon>
        <taxon>Lemnoideae</taxon>
        <taxon>Spirodela</taxon>
    </lineage>
</organism>
<sequence length="1964" mass="213621">MDYDGNDFQSQNFQLSGEDNSRFSSGLRSFSLPKFELDEHFQVNLRFDSLVEPESLIGIQDQEERNWIEDFSSGNAALEFNSGPAEPCSISRRKNVWSEATSSESVEILLKSVGEDDVINKRTSFIDLDAHNELSGVNNHMDPSCFQDSSDSVLLPEKCEKELPRLNESVTAELPDAQVTSNTFNDENLEGRIVDEMNISPCKVVSDDCILKEVITAATDKSFVTKEKSFDNNDNEMTLDSCQLDDEFVEKSESGDNSAQLVAEEIRDTTIDRMDPRTFPVKSSAKDSGNLSSKEIVEQIRENYPQDVLPVGPQILVTDGSDKVENQIVKKGSGHTNENSEVFVPKLGHVVPEGLSNLEMKIKPSSLLMEGYSKHAVSEKDGLLEDVAHQIEILSKGNASNGQTVTASHETDDHSVESSRSDDTKQSAWSTKIDSFEHVKGPHDASSEPQILLENHDLQIQNVLMTKTAESEPLISPEESEDAQCHQPERSKGVEDSLIMEHEIKSTGDGAQEEKKEIMMIWDSINSNLLPGVSESAEVQKSSEDEVPKNHTMDVDDSTCAPGQVVLEVINPNGRDEDSENVGNFRTQNTNPSEKYSTGHELESGDPTVQSARSSVRPDNLKSQMNEKLGDSSGQDQDAHILSDPAERRPIMETIRAIAVDSNENSLQSVNLPGSSSERQMFEAEHRDPSSLEPVCGSPTIIGCAEPSSGGSDHQEVDKQSSEQSLSASGVLPQASSVGEDLDSNKLNTCDPKESNASEERTFTFEVGLTTAISEKSPVSGWKPFSIMESYEAPPAEEMCSTTPGLKKASPKAVSEPRPSVDINSKKTHKDKTRSAPSGSTERSTSSRRRSAKEISPQKDVNKKNGTSSNPPVNTVPIVNSDLSTGSTLFLQPFTDSQQVQLRAQIFVYGSLIQGIPPDEACMISAFGNTGGSFDFFKDSDSTRSAWEGTWRVSAERFNSQKSPSASFGTPLPSHSDVKISGARVHEQPSRSTPLQSKPHVTPVNVTASRTIGKGSSTVISNLMSLPSPLWHDVSQSGMTRGPHLDPNQIFSPAHGYQSSHAKQYPGSGNPWLSQASSLPWVASSQTSVPWVTPSQTSMPDTRTHFSGQLTAETTQATPVRDSSLPQSSNLQFLTTSSFFTSGVPLSSSGTTTLQAEPASKMSPHPEKKHATSNQKTRKRRKNEVSPHVLPDCPPHTELDSTKHLPIPMSSLSAISSSVSPTHFQLIGDHGKEQKAMLSEETCSKIEQAKLQAEDAAAFAAAAIKHSEGIWSQLTIQRNSGQASEIEAMLASAAVAAAAASSVAKAAAAAAKVASDAAMQAKLMFDEAVSSRTGSDTLASQIFYNDQGTNLPRATPVSVFKGKDKATSSTSVISAAKEAARRRVEAASAASKRAENLDAIVKAAELAAVAVCQAGAVIAMGDPLPFTLNDLVEAGPEGYWKAPNAASGYAAMASTNNEKQAALEFADGHNKSLQGVAPFDAPDPELSKDHGGENLKERYIQEGSLVEVLFDEDNARRIWYSAKVLSLKDGKAYVNYNDFPANAGSDKQKEWIPLEGQVDKPPRIRIAHPFMTVKYEGTRKRRRAAVGNFLWAVGDRVDAWVHNGWCEGVVTEKSKEDETKLTVHFSGFLQNLGFVGKFTGGAVSIIRAWHLRPSLVWKDGQWVEWSRLRENTSYPIYTVGVPCYYAPDFFLNYDQGDTPKDKRQKLGKLEAENHPKLKSIDLGKQSANFQIGISGKLEESRPLLLSEKDKIFSVGKNTEGSNLNALKMRRTGQKEGSRVVFGVPKPGKKRKFMEVSKHYNVKYLPTQTSGVWKNVSKVESKGRKGGEPKPKVIRPVRPQSSQTRGATEREGPALSSALASNQGTAIPTAKASGNLEEQAEKSISGPETFRNTLGTEDSGVLESSMRHVAAMLTSKKKAATSSESDGTKGKIRKCFRSHWKLSADAGELRRSNRRIQPTSRVSPD</sequence>
<feature type="domain" description="Agenet" evidence="2">
    <location>
        <begin position="1589"/>
        <end position="1659"/>
    </location>
</feature>
<feature type="compositionally biased region" description="Polar residues" evidence="1">
    <location>
        <begin position="398"/>
        <end position="408"/>
    </location>
</feature>
<feature type="region of interest" description="Disordered" evidence="1">
    <location>
        <begin position="1"/>
        <end position="23"/>
    </location>
</feature>
<dbReference type="PANTHER" id="PTHR48429">
    <property type="entry name" value="AGENET DOMAIN-CONTAINING PROTEIN"/>
    <property type="match status" value="1"/>
</dbReference>
<feature type="compositionally biased region" description="Polar residues" evidence="1">
    <location>
        <begin position="1146"/>
        <end position="1155"/>
    </location>
</feature>
<dbReference type="SMART" id="SM00743">
    <property type="entry name" value="Agenet"/>
    <property type="match status" value="2"/>
</dbReference>
<name>A0A7I8IED6_SPIIN</name>
<feature type="compositionally biased region" description="Basic and acidic residues" evidence="1">
    <location>
        <begin position="409"/>
        <end position="425"/>
    </location>
</feature>
<feature type="compositionally biased region" description="Basic and acidic residues" evidence="1">
    <location>
        <begin position="483"/>
        <end position="494"/>
    </location>
</feature>
<feature type="compositionally biased region" description="Basic and acidic residues" evidence="1">
    <location>
        <begin position="1817"/>
        <end position="1830"/>
    </location>
</feature>
<feature type="compositionally biased region" description="Basic and acidic residues" evidence="1">
    <location>
        <begin position="637"/>
        <end position="651"/>
    </location>
</feature>
<feature type="region of interest" description="Disordered" evidence="1">
    <location>
        <begin position="1146"/>
        <end position="1198"/>
    </location>
</feature>
<feature type="compositionally biased region" description="Polar residues" evidence="1">
    <location>
        <begin position="1954"/>
        <end position="1964"/>
    </location>
</feature>
<proteinExistence type="predicted"/>
<feature type="region of interest" description="Disordered" evidence="1">
    <location>
        <begin position="572"/>
        <end position="762"/>
    </location>
</feature>
<dbReference type="InterPro" id="IPR008395">
    <property type="entry name" value="Agenet-like_dom"/>
</dbReference>
<feature type="region of interest" description="Disordered" evidence="1">
    <location>
        <begin position="1042"/>
        <end position="1071"/>
    </location>
</feature>
<feature type="compositionally biased region" description="Basic and acidic residues" evidence="1">
    <location>
        <begin position="751"/>
        <end position="762"/>
    </location>
</feature>
<dbReference type="Proteomes" id="UP001189122">
    <property type="component" value="Unassembled WGS sequence"/>
</dbReference>
<protein>
    <recommendedName>
        <fullName evidence="2">Agenet domain-containing protein</fullName>
    </recommendedName>
</protein>
<feature type="region of interest" description="Disordered" evidence="1">
    <location>
        <begin position="1817"/>
        <end position="1893"/>
    </location>
</feature>
<feature type="compositionally biased region" description="Polar residues" evidence="1">
    <location>
        <begin position="621"/>
        <end position="636"/>
    </location>
</feature>
<dbReference type="Pfam" id="PF05641">
    <property type="entry name" value="Agenet"/>
    <property type="match status" value="1"/>
</dbReference>
<evidence type="ECO:0000313" key="4">
    <source>
        <dbReference type="Proteomes" id="UP001189122"/>
    </source>
</evidence>
<dbReference type="EMBL" id="CACRZD030000002">
    <property type="protein sequence ID" value="CAA6656156.1"/>
    <property type="molecule type" value="Genomic_DNA"/>
</dbReference>
<keyword evidence="4" id="KW-1185">Reference proteome</keyword>
<evidence type="ECO:0000259" key="2">
    <source>
        <dbReference type="SMART" id="SM00743"/>
    </source>
</evidence>
<feature type="compositionally biased region" description="Polar residues" evidence="1">
    <location>
        <begin position="7"/>
        <end position="18"/>
    </location>
</feature>
<reference evidence="3 4" key="1">
    <citation type="submission" date="2019-12" db="EMBL/GenBank/DDBJ databases">
        <authorList>
            <person name="Scholz U."/>
            <person name="Mascher M."/>
            <person name="Fiebig A."/>
        </authorList>
    </citation>
    <scope>NUCLEOTIDE SEQUENCE</scope>
</reference>
<dbReference type="PANTHER" id="PTHR48429:SF1">
    <property type="entry name" value="AGENET DOMAIN-CONTAINING PROTEIN"/>
    <property type="match status" value="1"/>
</dbReference>
<feature type="region of interest" description="Disordered" evidence="1">
    <location>
        <begin position="469"/>
        <end position="494"/>
    </location>
</feature>
<dbReference type="InterPro" id="IPR055274">
    <property type="entry name" value="SWO1"/>
</dbReference>
<feature type="region of interest" description="Disordered" evidence="1">
    <location>
        <begin position="534"/>
        <end position="558"/>
    </location>
</feature>
<feature type="compositionally biased region" description="Polar residues" evidence="1">
    <location>
        <begin position="958"/>
        <end position="968"/>
    </location>
</feature>
<evidence type="ECO:0000256" key="1">
    <source>
        <dbReference type="SAM" id="MobiDB-lite"/>
    </source>
</evidence>
<feature type="compositionally biased region" description="Polar residues" evidence="1">
    <location>
        <begin position="662"/>
        <end position="679"/>
    </location>
</feature>
<feature type="compositionally biased region" description="Polar residues" evidence="1">
    <location>
        <begin position="581"/>
        <end position="596"/>
    </location>
</feature>
<dbReference type="EMBL" id="LR743589">
    <property type="protein sequence ID" value="CAA2616477.1"/>
    <property type="molecule type" value="Genomic_DNA"/>
</dbReference>
<feature type="compositionally biased region" description="Basic and acidic residues" evidence="1">
    <location>
        <begin position="541"/>
        <end position="554"/>
    </location>
</feature>
<accession>A0A7I8IED6</accession>
<feature type="compositionally biased region" description="Polar residues" evidence="1">
    <location>
        <begin position="864"/>
        <end position="879"/>
    </location>
</feature>
<evidence type="ECO:0000313" key="3">
    <source>
        <dbReference type="EMBL" id="CAA2616477.1"/>
    </source>
</evidence>
<feature type="compositionally biased region" description="Basic and acidic residues" evidence="1">
    <location>
        <begin position="852"/>
        <end position="863"/>
    </location>
</feature>
<gene>
    <name evidence="3" type="ORF">SI7747_02002696</name>
</gene>
<feature type="compositionally biased region" description="Basic and acidic residues" evidence="1">
    <location>
        <begin position="680"/>
        <end position="690"/>
    </location>
</feature>
<dbReference type="InterPro" id="IPR014002">
    <property type="entry name" value="Agenet_dom_plant"/>
</dbReference>
<feature type="region of interest" description="Disordered" evidence="1">
    <location>
        <begin position="1943"/>
        <end position="1964"/>
    </location>
</feature>
<feature type="region of interest" description="Disordered" evidence="1">
    <location>
        <begin position="958"/>
        <end position="1004"/>
    </location>
</feature>
<feature type="region of interest" description="Disordered" evidence="1">
    <location>
        <begin position="398"/>
        <end position="428"/>
    </location>
</feature>
<feature type="domain" description="Agenet" evidence="2">
    <location>
        <begin position="1498"/>
        <end position="1559"/>
    </location>
</feature>